<keyword evidence="2" id="KW-1185">Reference proteome</keyword>
<organism evidence="1 2">
    <name type="scientific">Spiribacter aquaticus</name>
    <dbReference type="NCBI Taxonomy" id="1935996"/>
    <lineage>
        <taxon>Bacteria</taxon>
        <taxon>Pseudomonadati</taxon>
        <taxon>Pseudomonadota</taxon>
        <taxon>Gammaproteobacteria</taxon>
        <taxon>Chromatiales</taxon>
        <taxon>Ectothiorhodospiraceae</taxon>
        <taxon>Spiribacter</taxon>
    </lineage>
</organism>
<protein>
    <submittedName>
        <fullName evidence="1">DUF2237 domain-containing protein</fullName>
    </submittedName>
</protein>
<dbReference type="InterPro" id="IPR018714">
    <property type="entry name" value="DUF2237"/>
</dbReference>
<dbReference type="EMBL" id="VMKP01000004">
    <property type="protein sequence ID" value="TVO63910.1"/>
    <property type="molecule type" value="Genomic_DNA"/>
</dbReference>
<accession>A0A557RFH9</accession>
<evidence type="ECO:0000313" key="2">
    <source>
        <dbReference type="Proteomes" id="UP000316688"/>
    </source>
</evidence>
<dbReference type="AlphaFoldDB" id="A0A557RFH9"/>
<dbReference type="PANTHER" id="PTHR37466">
    <property type="entry name" value="SLR1628 PROTEIN"/>
    <property type="match status" value="1"/>
</dbReference>
<comment type="caution">
    <text evidence="1">The sequence shown here is derived from an EMBL/GenBank/DDBJ whole genome shotgun (WGS) entry which is preliminary data.</text>
</comment>
<gene>
    <name evidence="1" type="ORF">FPL11_09660</name>
</gene>
<dbReference type="Gene3D" id="3.30.56.110">
    <property type="entry name" value="Protein of unknown function DUF2237"/>
    <property type="match status" value="1"/>
</dbReference>
<dbReference type="RefSeq" id="WP_110882593.1">
    <property type="nucleotide sequence ID" value="NZ_VMKP01000004.1"/>
</dbReference>
<evidence type="ECO:0000313" key="1">
    <source>
        <dbReference type="EMBL" id="TVO63910.1"/>
    </source>
</evidence>
<sequence>MDQFKSTNVFGSALQPCGQDPVTGFYRDGCCNTGHADGGMHTVCAIVTEAFLSFSRSRGNDLTAPVPFADFPGLKPGDRWCLCAGRWLEAHRAGVAPLVDLAATHEETLAVIGFETLAAHAVAGDDHD</sequence>
<dbReference type="Proteomes" id="UP000316688">
    <property type="component" value="Unassembled WGS sequence"/>
</dbReference>
<dbReference type="Pfam" id="PF09996">
    <property type="entry name" value="DUF2237"/>
    <property type="match status" value="1"/>
</dbReference>
<proteinExistence type="predicted"/>
<dbReference type="PANTHER" id="PTHR37466:SF1">
    <property type="entry name" value="SLR1628 PROTEIN"/>
    <property type="match status" value="1"/>
</dbReference>
<name>A0A557RFH9_9GAMM</name>
<reference evidence="1 2" key="1">
    <citation type="submission" date="2019-07" db="EMBL/GenBank/DDBJ databases">
        <title>Reclasification of Spiribacter aquaticus.</title>
        <authorList>
            <person name="Leon M.J."/>
            <person name="Sanchez-Porro C."/>
            <person name="Ventosa A."/>
        </authorList>
    </citation>
    <scope>NUCLEOTIDE SEQUENCE [LARGE SCALE GENOMIC DNA]</scope>
    <source>
        <strain evidence="1 2">SP30</strain>
    </source>
</reference>